<sequence length="555" mass="59357">MMRNFLLGRSGGAPRRVGRATRAVAVAGALTLAVSACGGESGGGGGASGTSPTFTYALTGLPTSLDPADYQGDPSRNIGFELASSLFRWDTEQLPNQGCDQLANVDQLTGQLAESHERSGDGKVITVKLRDAVSAAGNKLTSNDVKWTFDRLIALEVGTPNTLMQDVANYAADPIKVVDDKTFEIHLDAAGAMDLAILTWAQFRILDSADVKKHVTDADPWGKEYLLNHSATFGPWTQEPADFVSGDRLTLSANPNYKGDRGDVTKLVFLSVPDASSRAQLVSTGNANYGTGLQYEQYAQLKDTPGVDVQTCASADRIPLVLNANDPQLGKPDVRKAISLAIDRKSIVDAVYRGFNSPATGGLSHAYGIDNAADGEYAHDVAQAKQLMSGAGVGNLSITLHISPSRPGPEAEQIAILLQSQLKEIGIDVKIQTVASATEINTIFHDGTFQALLYLEPPAVADPYYSIFLYNSSFSKLNTYGYKNPELDDLAKQIGVMSPGADRDALVADAGAQMVNNPPFIYLVDRDFVHAVREGFTNYQHAPNGEMFVHTLKQG</sequence>
<accession>A0A7Z0WM19</accession>
<keyword evidence="4" id="KW-0732">Signal</keyword>
<dbReference type="SUPFAM" id="SSF53850">
    <property type="entry name" value="Periplasmic binding protein-like II"/>
    <property type="match status" value="1"/>
</dbReference>
<feature type="domain" description="Solute-binding protein family 5" evidence="5">
    <location>
        <begin position="108"/>
        <end position="474"/>
    </location>
</feature>
<dbReference type="GO" id="GO:0042597">
    <property type="term" value="C:periplasmic space"/>
    <property type="evidence" value="ECO:0007669"/>
    <property type="project" value="UniProtKB-ARBA"/>
</dbReference>
<protein>
    <recommendedName>
        <fullName evidence="5">Solute-binding protein family 5 domain-containing protein</fullName>
    </recommendedName>
</protein>
<dbReference type="InterPro" id="IPR030678">
    <property type="entry name" value="Peptide/Ni-bd"/>
</dbReference>
<dbReference type="InterPro" id="IPR039424">
    <property type="entry name" value="SBP_5"/>
</dbReference>
<name>A0A7Z0WM19_9PSEU</name>
<reference evidence="6 7" key="1">
    <citation type="submission" date="2016-12" db="EMBL/GenBank/DDBJ databases">
        <title>The draft genome sequence of Actinophytocola xinjiangensis.</title>
        <authorList>
            <person name="Wang W."/>
            <person name="Yuan L."/>
        </authorList>
    </citation>
    <scope>NUCLEOTIDE SEQUENCE [LARGE SCALE GENOMIC DNA]</scope>
    <source>
        <strain evidence="6 7">CGMCC 4.4663</strain>
    </source>
</reference>
<dbReference type="RefSeq" id="WP_075133579.1">
    <property type="nucleotide sequence ID" value="NZ_MSIF01000006.1"/>
</dbReference>
<keyword evidence="3" id="KW-0813">Transport</keyword>
<evidence type="ECO:0000313" key="7">
    <source>
        <dbReference type="Proteomes" id="UP000185696"/>
    </source>
</evidence>
<evidence type="ECO:0000256" key="2">
    <source>
        <dbReference type="ARBA" id="ARBA00005695"/>
    </source>
</evidence>
<dbReference type="AlphaFoldDB" id="A0A7Z0WM19"/>
<dbReference type="GO" id="GO:0015833">
    <property type="term" value="P:peptide transport"/>
    <property type="evidence" value="ECO:0007669"/>
    <property type="project" value="TreeGrafter"/>
</dbReference>
<dbReference type="OrthoDB" id="5240629at2"/>
<comment type="subcellular location">
    <subcellularLocation>
        <location evidence="1">Cell envelope</location>
    </subcellularLocation>
</comment>
<dbReference type="InterPro" id="IPR000914">
    <property type="entry name" value="SBP_5_dom"/>
</dbReference>
<organism evidence="6 7">
    <name type="scientific">Actinophytocola xinjiangensis</name>
    <dbReference type="NCBI Taxonomy" id="485602"/>
    <lineage>
        <taxon>Bacteria</taxon>
        <taxon>Bacillati</taxon>
        <taxon>Actinomycetota</taxon>
        <taxon>Actinomycetes</taxon>
        <taxon>Pseudonocardiales</taxon>
        <taxon>Pseudonocardiaceae</taxon>
    </lineage>
</organism>
<proteinExistence type="inferred from homology"/>
<dbReference type="GO" id="GO:0043190">
    <property type="term" value="C:ATP-binding cassette (ABC) transporter complex"/>
    <property type="evidence" value="ECO:0007669"/>
    <property type="project" value="InterPro"/>
</dbReference>
<dbReference type="PANTHER" id="PTHR30290:SF10">
    <property type="entry name" value="PERIPLASMIC OLIGOPEPTIDE-BINDING PROTEIN-RELATED"/>
    <property type="match status" value="1"/>
</dbReference>
<evidence type="ECO:0000256" key="3">
    <source>
        <dbReference type="ARBA" id="ARBA00022448"/>
    </source>
</evidence>
<gene>
    <name evidence="6" type="ORF">BLA60_15560</name>
</gene>
<dbReference type="Pfam" id="PF00496">
    <property type="entry name" value="SBP_bac_5"/>
    <property type="match status" value="1"/>
</dbReference>
<comment type="similarity">
    <text evidence="2">Belongs to the bacterial solute-binding protein 5 family.</text>
</comment>
<dbReference type="PANTHER" id="PTHR30290">
    <property type="entry name" value="PERIPLASMIC BINDING COMPONENT OF ABC TRANSPORTER"/>
    <property type="match status" value="1"/>
</dbReference>
<dbReference type="Gene3D" id="3.10.105.10">
    <property type="entry name" value="Dipeptide-binding Protein, Domain 3"/>
    <property type="match status" value="1"/>
</dbReference>
<comment type="caution">
    <text evidence="6">The sequence shown here is derived from an EMBL/GenBank/DDBJ whole genome shotgun (WGS) entry which is preliminary data.</text>
</comment>
<dbReference type="GO" id="GO:1904680">
    <property type="term" value="F:peptide transmembrane transporter activity"/>
    <property type="evidence" value="ECO:0007669"/>
    <property type="project" value="TreeGrafter"/>
</dbReference>
<dbReference type="EMBL" id="MSIF01000006">
    <property type="protein sequence ID" value="OLF10590.1"/>
    <property type="molecule type" value="Genomic_DNA"/>
</dbReference>
<dbReference type="Gene3D" id="3.40.190.10">
    <property type="entry name" value="Periplasmic binding protein-like II"/>
    <property type="match status" value="1"/>
</dbReference>
<dbReference type="GO" id="GO:0030313">
    <property type="term" value="C:cell envelope"/>
    <property type="evidence" value="ECO:0007669"/>
    <property type="project" value="UniProtKB-SubCell"/>
</dbReference>
<evidence type="ECO:0000259" key="5">
    <source>
        <dbReference type="Pfam" id="PF00496"/>
    </source>
</evidence>
<evidence type="ECO:0000313" key="6">
    <source>
        <dbReference type="EMBL" id="OLF10590.1"/>
    </source>
</evidence>
<keyword evidence="7" id="KW-1185">Reference proteome</keyword>
<dbReference type="PIRSF" id="PIRSF002741">
    <property type="entry name" value="MppA"/>
    <property type="match status" value="1"/>
</dbReference>
<evidence type="ECO:0000256" key="1">
    <source>
        <dbReference type="ARBA" id="ARBA00004196"/>
    </source>
</evidence>
<evidence type="ECO:0000256" key="4">
    <source>
        <dbReference type="ARBA" id="ARBA00022729"/>
    </source>
</evidence>
<dbReference type="Proteomes" id="UP000185696">
    <property type="component" value="Unassembled WGS sequence"/>
</dbReference>